<name>A0A8S3R2W8_MYTED</name>
<dbReference type="PANTHER" id="PTHR11242">
    <property type="entry name" value="ARYL HYDROCARBON RECEPTOR INTERACTING PROTEIN RELATED"/>
    <property type="match status" value="1"/>
</dbReference>
<keyword evidence="7" id="KW-1185">Reference proteome</keyword>
<protein>
    <submittedName>
        <fullName evidence="6">AIP</fullName>
    </submittedName>
</protein>
<evidence type="ECO:0000256" key="1">
    <source>
        <dbReference type="ARBA" id="ARBA00004496"/>
    </source>
</evidence>
<dbReference type="SUPFAM" id="SSF54534">
    <property type="entry name" value="FKBP-like"/>
    <property type="match status" value="1"/>
</dbReference>
<keyword evidence="3" id="KW-0677">Repeat</keyword>
<keyword evidence="4" id="KW-0802">TPR repeat</keyword>
<dbReference type="InterPro" id="IPR056277">
    <property type="entry name" value="PPIase_AIP"/>
</dbReference>
<dbReference type="InterPro" id="IPR019734">
    <property type="entry name" value="TPR_rpt"/>
</dbReference>
<dbReference type="GO" id="GO:0003755">
    <property type="term" value="F:peptidyl-prolyl cis-trans isomerase activity"/>
    <property type="evidence" value="ECO:0007669"/>
    <property type="project" value="InterPro"/>
</dbReference>
<dbReference type="SMART" id="SM00028">
    <property type="entry name" value="TPR"/>
    <property type="match status" value="2"/>
</dbReference>
<proteinExistence type="predicted"/>
<accession>A0A8S3R2W8</accession>
<dbReference type="OrthoDB" id="5829758at2759"/>
<organism evidence="6 7">
    <name type="scientific">Mytilus edulis</name>
    <name type="common">Blue mussel</name>
    <dbReference type="NCBI Taxonomy" id="6550"/>
    <lineage>
        <taxon>Eukaryota</taxon>
        <taxon>Metazoa</taxon>
        <taxon>Spiralia</taxon>
        <taxon>Lophotrochozoa</taxon>
        <taxon>Mollusca</taxon>
        <taxon>Bivalvia</taxon>
        <taxon>Autobranchia</taxon>
        <taxon>Pteriomorphia</taxon>
        <taxon>Mytilida</taxon>
        <taxon>Mytiloidea</taxon>
        <taxon>Mytilidae</taxon>
        <taxon>Mytilinae</taxon>
        <taxon>Mytilus</taxon>
    </lineage>
</organism>
<reference evidence="6" key="1">
    <citation type="submission" date="2021-03" db="EMBL/GenBank/DDBJ databases">
        <authorList>
            <person name="Bekaert M."/>
        </authorList>
    </citation>
    <scope>NUCLEOTIDE SEQUENCE</scope>
</reference>
<evidence type="ECO:0000313" key="6">
    <source>
        <dbReference type="EMBL" id="CAG2201096.1"/>
    </source>
</evidence>
<comment type="subcellular location">
    <subcellularLocation>
        <location evidence="1">Cytoplasm</location>
    </subcellularLocation>
</comment>
<dbReference type="PANTHER" id="PTHR11242:SF0">
    <property type="entry name" value="TPR_REGION DOMAIN-CONTAINING PROTEIN"/>
    <property type="match status" value="1"/>
</dbReference>
<dbReference type="InterPro" id="IPR011990">
    <property type="entry name" value="TPR-like_helical_dom_sf"/>
</dbReference>
<evidence type="ECO:0000259" key="5">
    <source>
        <dbReference type="Pfam" id="PF23322"/>
    </source>
</evidence>
<evidence type="ECO:0000313" key="7">
    <source>
        <dbReference type="Proteomes" id="UP000683360"/>
    </source>
</evidence>
<dbReference type="AlphaFoldDB" id="A0A8S3R2W8"/>
<dbReference type="InterPro" id="IPR046357">
    <property type="entry name" value="PPIase_dom_sf"/>
</dbReference>
<dbReference type="GO" id="GO:0005737">
    <property type="term" value="C:cytoplasm"/>
    <property type="evidence" value="ECO:0007669"/>
    <property type="project" value="UniProtKB-SubCell"/>
</dbReference>
<dbReference type="Proteomes" id="UP000683360">
    <property type="component" value="Unassembled WGS sequence"/>
</dbReference>
<dbReference type="InterPro" id="IPR039663">
    <property type="entry name" value="AIP/AIPL1/TTC9"/>
</dbReference>
<evidence type="ECO:0000256" key="4">
    <source>
        <dbReference type="ARBA" id="ARBA00022803"/>
    </source>
</evidence>
<sequence>MGTSESKFSRGSNCNLTSVDSVNKIIMTDLIAKLYEQGIAKKLLGCGKGDLPEYADGTKIIFHYRTTKCDDEKTVIDDSRKHEKPMELIIGKKFKLEVWEDCLKTMRDKERALFIADTKHVMGYPHVSKSLRGIFGKDKNHEHHEGGHCCGMMAMAEQGLGYPDLDDLVKNPQPLEFTLEILNVQTPNGYEKDTWAMSEEERTDRIPVLKEEGNALYAEKKYGEAAEKYGEALGLLEQKVLKEKPEHLSTVLKRDPDNVKALFRRGRAHVGAWNPVEAREDFNRVIELDSTLSGAVKKEIKILDDKQKLKDENDKQKLKGLFS</sequence>
<comment type="caution">
    <text evidence="6">The sequence shown here is derived from an EMBL/GenBank/DDBJ whole genome shotgun (WGS) entry which is preliminary data.</text>
</comment>
<feature type="domain" description="AIP/AIPL N-terminal FKBP-type PPIase" evidence="5">
    <location>
        <begin position="50"/>
        <end position="181"/>
    </location>
</feature>
<dbReference type="Pfam" id="PF23322">
    <property type="entry name" value="PPIase_AIP"/>
    <property type="match status" value="1"/>
</dbReference>
<gene>
    <name evidence="6" type="ORF">MEDL_15724</name>
</gene>
<evidence type="ECO:0000256" key="3">
    <source>
        <dbReference type="ARBA" id="ARBA00022737"/>
    </source>
</evidence>
<dbReference type="EMBL" id="CAJPWZ010000830">
    <property type="protein sequence ID" value="CAG2201095.1"/>
    <property type="molecule type" value="Genomic_DNA"/>
</dbReference>
<dbReference type="SUPFAM" id="SSF48452">
    <property type="entry name" value="TPR-like"/>
    <property type="match status" value="1"/>
</dbReference>
<dbReference type="Gene3D" id="1.25.40.10">
    <property type="entry name" value="Tetratricopeptide repeat domain"/>
    <property type="match status" value="2"/>
</dbReference>
<keyword evidence="2" id="KW-0963">Cytoplasm</keyword>
<dbReference type="Gene3D" id="3.10.50.40">
    <property type="match status" value="1"/>
</dbReference>
<evidence type="ECO:0000256" key="2">
    <source>
        <dbReference type="ARBA" id="ARBA00022490"/>
    </source>
</evidence>
<dbReference type="EMBL" id="CAJPWZ010000830">
    <property type="protein sequence ID" value="CAG2201096.1"/>
    <property type="molecule type" value="Genomic_DNA"/>
</dbReference>